<feature type="transmembrane region" description="Helical" evidence="2">
    <location>
        <begin position="6"/>
        <end position="28"/>
    </location>
</feature>
<evidence type="ECO:0000256" key="1">
    <source>
        <dbReference type="SAM" id="MobiDB-lite"/>
    </source>
</evidence>
<keyword evidence="2" id="KW-0812">Transmembrane</keyword>
<organism evidence="3">
    <name type="scientific">Arundo donax</name>
    <name type="common">Giant reed</name>
    <name type="synonym">Donax arundinaceus</name>
    <dbReference type="NCBI Taxonomy" id="35708"/>
    <lineage>
        <taxon>Eukaryota</taxon>
        <taxon>Viridiplantae</taxon>
        <taxon>Streptophyta</taxon>
        <taxon>Embryophyta</taxon>
        <taxon>Tracheophyta</taxon>
        <taxon>Spermatophyta</taxon>
        <taxon>Magnoliopsida</taxon>
        <taxon>Liliopsida</taxon>
        <taxon>Poales</taxon>
        <taxon>Poaceae</taxon>
        <taxon>PACMAD clade</taxon>
        <taxon>Arundinoideae</taxon>
        <taxon>Arundineae</taxon>
        <taxon>Arundo</taxon>
    </lineage>
</organism>
<feature type="region of interest" description="Disordered" evidence="1">
    <location>
        <begin position="25"/>
        <end position="81"/>
    </location>
</feature>
<evidence type="ECO:0000256" key="2">
    <source>
        <dbReference type="SAM" id="Phobius"/>
    </source>
</evidence>
<keyword evidence="2" id="KW-0472">Membrane</keyword>
<proteinExistence type="predicted"/>
<reference evidence="3" key="2">
    <citation type="journal article" date="2015" name="Data Brief">
        <title>Shoot transcriptome of the giant reed, Arundo donax.</title>
        <authorList>
            <person name="Barrero R.A."/>
            <person name="Guerrero F.D."/>
            <person name="Moolhuijzen P."/>
            <person name="Goolsby J.A."/>
            <person name="Tidwell J."/>
            <person name="Bellgard S.E."/>
            <person name="Bellgard M.I."/>
        </authorList>
    </citation>
    <scope>NUCLEOTIDE SEQUENCE</scope>
    <source>
        <tissue evidence="3">Shoot tissue taken approximately 20 cm above the soil surface</tissue>
    </source>
</reference>
<dbReference type="EMBL" id="GBRH01171086">
    <property type="protein sequence ID" value="JAE26810.1"/>
    <property type="molecule type" value="Transcribed_RNA"/>
</dbReference>
<accession>A0A0A9GNT3</accession>
<sequence>MTCLPVALPLAASLKIVASFTAVTAVATRRGRRRHRRRRRRRRRRRLGGVGSRRRDSSSQDRGRLLIPAHNPCSKTRLLSP</sequence>
<dbReference type="AlphaFoldDB" id="A0A0A9GNT3"/>
<protein>
    <submittedName>
        <fullName evidence="3">Uncharacterized protein</fullName>
    </submittedName>
</protein>
<name>A0A0A9GNT3_ARUDO</name>
<evidence type="ECO:0000313" key="3">
    <source>
        <dbReference type="EMBL" id="JAE26810.1"/>
    </source>
</evidence>
<feature type="compositionally biased region" description="Basic residues" evidence="1">
    <location>
        <begin position="29"/>
        <end position="47"/>
    </location>
</feature>
<reference evidence="3" key="1">
    <citation type="submission" date="2014-09" db="EMBL/GenBank/DDBJ databases">
        <authorList>
            <person name="Magalhaes I.L.F."/>
            <person name="Oliveira U."/>
            <person name="Santos F.R."/>
            <person name="Vidigal T.H.D.A."/>
            <person name="Brescovit A.D."/>
            <person name="Santos A.J."/>
        </authorList>
    </citation>
    <scope>NUCLEOTIDE SEQUENCE</scope>
    <source>
        <tissue evidence="3">Shoot tissue taken approximately 20 cm above the soil surface</tissue>
    </source>
</reference>
<keyword evidence="2" id="KW-1133">Transmembrane helix</keyword>
<feature type="compositionally biased region" description="Basic and acidic residues" evidence="1">
    <location>
        <begin position="53"/>
        <end position="64"/>
    </location>
</feature>